<name>A0ACC1K768_9FUNG</name>
<sequence length="301" mass="33206">MPAAATAPGVRVKQMIFMGSGSSGYTPYVSCITSDNSKCTTCKLSMTPEGAKNRRRNASVLVCADNPDGRQRNILIDCGKSFYEATVDVFIKHKIKTVDAVLLTHGHADAMFGLDDLREWSRPNSGPLPVYCDQVTLDTIRCAFPYLVNAANATGSGIVSQLEFKLIEDLTRPVEIEGVEFLPLPVEHGTYSDGRPYYCNGFRFGDVSYISDCSKIPDSTRALVVGSQLIVMDALTPTRISSHFGYKEAVEEARRFRAPRMLLTDLSHHLEHSELERRAKVLLAEEGLVVDPAYDGMVIDF</sequence>
<gene>
    <name evidence="1" type="ORF">IWQ57_000849</name>
</gene>
<comment type="caution">
    <text evidence="1">The sequence shown here is derived from an EMBL/GenBank/DDBJ whole genome shotgun (WGS) entry which is preliminary data.</text>
</comment>
<reference evidence="1" key="1">
    <citation type="submission" date="2022-07" db="EMBL/GenBank/DDBJ databases">
        <title>Phylogenomic reconstructions and comparative analyses of Kickxellomycotina fungi.</title>
        <authorList>
            <person name="Reynolds N.K."/>
            <person name="Stajich J.E."/>
            <person name="Barry K."/>
            <person name="Grigoriev I.V."/>
            <person name="Crous P."/>
            <person name="Smith M.E."/>
        </authorList>
    </citation>
    <scope>NUCLEOTIDE SEQUENCE</scope>
    <source>
        <strain evidence="1">CBS 109366</strain>
    </source>
</reference>
<accession>A0ACC1K768</accession>
<evidence type="ECO:0000313" key="1">
    <source>
        <dbReference type="EMBL" id="KAJ2774376.1"/>
    </source>
</evidence>
<evidence type="ECO:0000313" key="2">
    <source>
        <dbReference type="Proteomes" id="UP001140234"/>
    </source>
</evidence>
<protein>
    <submittedName>
        <fullName evidence="1">Uncharacterized protein</fullName>
    </submittedName>
</protein>
<organism evidence="1 2">
    <name type="scientific">Coemansia nantahalensis</name>
    <dbReference type="NCBI Taxonomy" id="2789366"/>
    <lineage>
        <taxon>Eukaryota</taxon>
        <taxon>Fungi</taxon>
        <taxon>Fungi incertae sedis</taxon>
        <taxon>Zoopagomycota</taxon>
        <taxon>Kickxellomycotina</taxon>
        <taxon>Kickxellomycetes</taxon>
        <taxon>Kickxellales</taxon>
        <taxon>Kickxellaceae</taxon>
        <taxon>Coemansia</taxon>
    </lineage>
</organism>
<proteinExistence type="predicted"/>
<dbReference type="EMBL" id="JANBUJ010000105">
    <property type="protein sequence ID" value="KAJ2774376.1"/>
    <property type="molecule type" value="Genomic_DNA"/>
</dbReference>
<keyword evidence="2" id="KW-1185">Reference proteome</keyword>
<dbReference type="Proteomes" id="UP001140234">
    <property type="component" value="Unassembled WGS sequence"/>
</dbReference>